<keyword evidence="1" id="KW-0175">Coiled coil</keyword>
<reference evidence="3" key="2">
    <citation type="submission" date="2025-08" db="UniProtKB">
        <authorList>
            <consortium name="Ensembl"/>
        </authorList>
    </citation>
    <scope>IDENTIFICATION</scope>
</reference>
<keyword evidence="4" id="KW-1185">Reference proteome</keyword>
<evidence type="ECO:0000256" key="1">
    <source>
        <dbReference type="SAM" id="Coils"/>
    </source>
</evidence>
<organism evidence="3 4">
    <name type="scientific">Papio anubis</name>
    <name type="common">Olive baboon</name>
    <dbReference type="NCBI Taxonomy" id="9555"/>
    <lineage>
        <taxon>Eukaryota</taxon>
        <taxon>Metazoa</taxon>
        <taxon>Chordata</taxon>
        <taxon>Craniata</taxon>
        <taxon>Vertebrata</taxon>
        <taxon>Euteleostomi</taxon>
        <taxon>Mammalia</taxon>
        <taxon>Eutheria</taxon>
        <taxon>Euarchontoglires</taxon>
        <taxon>Primates</taxon>
        <taxon>Haplorrhini</taxon>
        <taxon>Catarrhini</taxon>
        <taxon>Cercopithecidae</taxon>
        <taxon>Cercopithecinae</taxon>
        <taxon>Papio</taxon>
    </lineage>
</organism>
<dbReference type="OMA" id="PCWETLE"/>
<feature type="coiled-coil region" evidence="1">
    <location>
        <begin position="103"/>
        <end position="134"/>
    </location>
</feature>
<evidence type="ECO:0000313" key="4">
    <source>
        <dbReference type="Proteomes" id="UP000028761"/>
    </source>
</evidence>
<evidence type="ECO:0000313" key="3">
    <source>
        <dbReference type="Ensembl" id="ENSPANP00000060873.1"/>
    </source>
</evidence>
<keyword evidence="2" id="KW-0472">Membrane</keyword>
<dbReference type="Ensembl" id="ENSPANT00000077846.1">
    <property type="protein sequence ID" value="ENSPANP00000060873.1"/>
    <property type="gene ID" value="ENSPANG00000049194.1"/>
</dbReference>
<reference evidence="3 4" key="1">
    <citation type="submission" date="2012-03" db="EMBL/GenBank/DDBJ databases">
        <title>Whole Genome Assembly of Papio anubis.</title>
        <authorList>
            <person name="Liu Y.L."/>
            <person name="Abraham K.A."/>
            <person name="Akbar H.A."/>
            <person name="Ali S.A."/>
            <person name="Anosike U.A."/>
            <person name="Aqrawi P.A."/>
            <person name="Arias F.A."/>
            <person name="Attaway T.A."/>
            <person name="Awwad R.A."/>
            <person name="Babu C.B."/>
            <person name="Bandaranaike D.B."/>
            <person name="Battles P.B."/>
            <person name="Bell A.B."/>
            <person name="Beltran B.B."/>
            <person name="Berhane-Mersha D.B."/>
            <person name="Bess C.B."/>
            <person name="Bickham C.B."/>
            <person name="Bolden T.B."/>
            <person name="Carter K.C."/>
            <person name="Chau D.C."/>
            <person name="Chavez A.C."/>
            <person name="Clerc-Blankenburg K.C."/>
            <person name="Coyle M.C."/>
            <person name="Dao M.D."/>
            <person name="Davila M.L.D."/>
            <person name="Davy-Carroll L.D."/>
            <person name="Denson S.D."/>
            <person name="Dinh H.D."/>
            <person name="Fernandez S.F."/>
            <person name="Fernando P.F."/>
            <person name="Forbes L.F."/>
            <person name="Francis C.F."/>
            <person name="Francisco L.F."/>
            <person name="Fu Q.F."/>
            <person name="Garcia-Iii R.G."/>
            <person name="Garrett T.G."/>
            <person name="Gross S.G."/>
            <person name="Gubbala S.G."/>
            <person name="Hirani K.H."/>
            <person name="Hogues M.H."/>
            <person name="Hollins B.H."/>
            <person name="Jackson L.J."/>
            <person name="Javaid M.J."/>
            <person name="Jhangiani S.J."/>
            <person name="Johnson A.J."/>
            <person name="Johnson B.J."/>
            <person name="Jones J.J."/>
            <person name="Joshi V.J."/>
            <person name="Kalu J.K."/>
            <person name="Khan N.K."/>
            <person name="Korchina V.K."/>
            <person name="Kovar C.K."/>
            <person name="Lago L.L."/>
            <person name="Lara F.L."/>
            <person name="Le T.-K.L."/>
            <person name="Lee S.L."/>
            <person name="Legall-Iii F.L."/>
            <person name="Lemon S.L."/>
            <person name="Liu J.L."/>
            <person name="Liu Y.-S.L."/>
            <person name="Liyanage D.L."/>
            <person name="Lopez J.L."/>
            <person name="Lorensuhewa L.L."/>
            <person name="Mata R.M."/>
            <person name="Mathew T.M."/>
            <person name="Mercado C.M."/>
            <person name="Mercado I.M."/>
            <person name="Morales K.M."/>
            <person name="Morgan M.M."/>
            <person name="Munidasa M.M."/>
            <person name="Ngo D.N."/>
            <person name="Nguyen L.N."/>
            <person name="Nguyen T.N."/>
            <person name="Nguyen N.N."/>
            <person name="Obregon M.O."/>
            <person name="Okwuonu G.O."/>
            <person name="Ongeri F.O."/>
            <person name="Onwere C.O."/>
            <person name="Osifeso I.O."/>
            <person name="Parra A.P."/>
            <person name="Patil S.P."/>
            <person name="Perez A.P."/>
            <person name="Perez Y.P."/>
            <person name="Pham C.P."/>
            <person name="Pu L.-L.P."/>
            <person name="Puazo M.P."/>
            <person name="Quiroz J.Q."/>
            <person name="Rouhana J.R."/>
            <person name="Ruiz M.R."/>
            <person name="Ruiz S.-J.R."/>
            <person name="Saada N.S."/>
            <person name="Santibanez J.S."/>
            <person name="Scheel M.S."/>
            <person name="Schneider B.S."/>
            <person name="Simmons D.S."/>
            <person name="Sisson I.S."/>
            <person name="Tang L.-Y.T."/>
            <person name="Thornton R.T."/>
            <person name="Tisius J.T."/>
            <person name="Toledanes G.T."/>
            <person name="Trejos Z.T."/>
            <person name="Usmani K.U."/>
            <person name="Varghese R.V."/>
            <person name="Vattathil S.V."/>
            <person name="Vee V.V."/>
            <person name="Walker D.W."/>
            <person name="Weissenberger G.W."/>
            <person name="White C.W."/>
            <person name="Williams A.W."/>
            <person name="Woodworth J.W."/>
            <person name="Wright R.W."/>
            <person name="Zhu Y.Z."/>
            <person name="Han Y.H."/>
            <person name="Newsham I.N."/>
            <person name="Nazareth L.N."/>
            <person name="Worley K.W."/>
            <person name="Muzny D.M."/>
            <person name="Rogers J.R."/>
            <person name="Gibbs R.G."/>
        </authorList>
    </citation>
    <scope>NUCLEOTIDE SEQUENCE [LARGE SCALE GENOMIC DNA]</scope>
</reference>
<dbReference type="Proteomes" id="UP000028761">
    <property type="component" value="Chromosome 1"/>
</dbReference>
<reference evidence="3" key="3">
    <citation type="submission" date="2025-09" db="UniProtKB">
        <authorList>
            <consortium name="Ensembl"/>
        </authorList>
    </citation>
    <scope>IDENTIFICATION</scope>
</reference>
<accession>A0A8I5P455</accession>
<evidence type="ECO:0000256" key="2">
    <source>
        <dbReference type="SAM" id="Phobius"/>
    </source>
</evidence>
<name>A0A8I5P455_PAPAN</name>
<keyword evidence="2" id="KW-0812">Transmembrane</keyword>
<dbReference type="AlphaFoldDB" id="A0A8I5P455"/>
<sequence length="153" mass="18186">MIYSKVHSKLIWTIHCFRFLCFLLFLLLFWFFVCFYFCFFETGSCSVSQAGVQWCNLGSLQPLLPELNRFSHLSLPSSWNVRHGPPRLANLCIFSRHTVSPCWETLEKVIQQLKKNRREELEKEEELWRRLETQRTCSSLLLSLSFLDWPTSS</sequence>
<dbReference type="PANTHER" id="PTHR46254">
    <property type="entry name" value="PROTEIN GVQW1-RELATED"/>
    <property type="match status" value="1"/>
</dbReference>
<keyword evidence="2" id="KW-1133">Transmembrane helix</keyword>
<feature type="transmembrane region" description="Helical" evidence="2">
    <location>
        <begin position="12"/>
        <end position="33"/>
    </location>
</feature>
<proteinExistence type="predicted"/>
<dbReference type="GeneTree" id="ENSGT00940000161627"/>
<protein>
    <submittedName>
        <fullName evidence="3">Uncharacterized protein</fullName>
    </submittedName>
</protein>